<dbReference type="Gene3D" id="2.60.40.10">
    <property type="entry name" value="Immunoglobulins"/>
    <property type="match status" value="3"/>
</dbReference>
<evidence type="ECO:0000313" key="3">
    <source>
        <dbReference type="EMBL" id="KAA5531706.1"/>
    </source>
</evidence>
<dbReference type="Proteomes" id="UP000325141">
    <property type="component" value="Unassembled WGS sequence"/>
</dbReference>
<sequence>MNCKTTFMQFAAVVKNCRMLLLAMLFSFLLLQTGHLQAQTLVTDSAVPVLDVCSDYQQFTVKIGRGSTACPNGKLKIELPTGFELESGSVKVGGVPATVSGQTTQEVTVDVNIPSGPASQEIEVTYNAKALCSAISSTITDPSVSYTLQGCTGVIVPKSSETINIRYAVLRIDVTPNPIIGNINDVVERTISIRNQGNGELPVFTFERILGGGLSQVSYDYSSLTSLGWVVTVSGNQLIFSGANANLKFKSGETLSFKEKVQIVSCALTPTNYEVFYGCSTKCTDAAVNSTATHIINLNTPNAPQLSITAAQPVINCFNGLGQNTWTVTNTGSAATGVIEFEIGTQDLLGYISTSGITVNGNPAVFTVTPGTNPKTVKIQLPAIAGGANAVVSFFQYYGAPTGTPASCLSAPEQFGTGQNYFNASYTYTGACAPITTGRVVSSEVSYSYGGMHIGEVDIVAGQAYTADYLFMNTVIPSTQLKIGDKFVITVELAADLNTAGFSFNGVTAVNIAGTKKYTVTFTYGSAPWVSGSLNLSFLRMQFPLSFSCPANLDNLWYRVGGEIIKVNNGVDCTSVVFRCNQTDLKGYCDGGPCPDGMQNGPAGIKRLTVGHAVSVSGVPAVGTPSVAGDFRTFYKGDILEVYQDATIVNTTANSFNTVRFVVEKDPSVNAVLVTGSGKVVRNGVNITSNATVTETATSYVMQFVLPAGSFLNNDNIRMSIQIKAGNSGTGLKQFPAKSYLVDGTGEGILCGRTYTATGFYVTTNYSFRGASANFVNCSNNTNTVIFTAGILGFNNQDAIFQQEYRRIFAPTNAVFQVPAYITLTNIRVTVANQPWMGSNNFVDVPVTNVTNGNYTLNLTQALTDITEKTLGVGNGIAYLDEGFELRLTPTVSVSACEPVNTGAVQNVQVVMNGNIVDGAGLTTPYSNSQNLTYNTGIGSLTLQTSNNSLLGTLSPDGTQVSWVVRVGASGTRDFNSVWFAKKTGVLAISSVELVSGYGAVSGSTVMPVGNIYQLGDFSANSAKFYLIKASVVGCTVNSLTLTSGYNCVSNAYPATINTSVCTLPDKVLTHKTIANVLQTELFDQFNGNSTVKPDLCGRIWYTVRLHNGGDTQLGNLKIKIPLNTAPGLVFDDSFEYSAVFNANGGTASGFTTINGSNTAINGSNELEITLPNTVLLNSAQRVSVRIYFRVNSCDFKSGSKHTATPSATNSCGTAVTNITPATTRRLIIAGGSDSFPELREVGTSSVVLDPVLTTGGVLRSVYNAEIVNSGQFNVNDVVTSDYNVALKLPAGWSIVGNPATYLLPAGKVDYIGLDPNRGYVYKIKTGQTIAVSQSLKFENVPLKYTLNNQTALQCDHNFGDITISVYQNIAVAACTPIPNCSNTGIDQVLFENTTIMELPVDSALAIVPANQSPVICNPTVSGGVPTVADIPFAATTNVFHIDWYENLQEATSDLPANRIPLNTPLVNGRTYYAVNRFIVDGTCKSNIGTITVTLKTNSLSGSVTTICSVNNQTYQVQVTLTGTAPFTVDPGSTGYPGTFSGNVWTSAAIPATTPILGSGTPYNVTFTDANNCTPLNVTGAAPICCTLVIANCPTAVINFACNGSNSTSNYPPLQAHYPTIVSSCGPTTTTYVDSAIGTCAGPATGRYREFTRTFTVKDAMGNTATCTRTVRITDNVAPVFNGALPQDLTVSCASAIPAAAALTATDNCGTAVVTFGQSTITGTCANKLTITRTWTATDSCGNAVTHTQVITVNDNIAPVFVGTLPANITVSCDNVPVAATLTATDNCGTPTVVMNQTRTDGSCPNSYTLTRVWTATDVCGNTISHTQVITVTDTVKPTFNGILPADITISCSAALPTVPTVTATDNCGSATVVFNETTVAGNCTSSYVRTRTWTATDACGNTASHVQKITVADTEKPVFTGTLPANVTVSCPSEIPVTAVLAATDNCTAAGSISITVSDVVSDVSPSCANNYKVTRTYTATDACGNFTTHVQLITVEDKTKPVFVGTLPVNATYSCSTEVPSAVTLTATDNCGTATVTFNETRVSGSCANAYVLTRTWTAADSCGNTTVHTQTITVDDKTKPVFTTAPGDQEVECDGAGNVSAFNAWLASYGGAVATDNCGTVALSYQIEDTNTTCGGSKTIIVNFIATDLCGNTSADQAEFKITDKVAPVVTTASNLSLVCGNDVNAQITNWLQNNGGATATDACGTITWSHNYNGLTGACANTGSALVTFTATDSCGNASTVQATVTVTDTVAPTFVGSLPAAAVTVSCASEIPAPAVLTATDNCGTATVTLVETTTAGTCANNFTLTRVWTATDVCGNTTSHTQIITVNDQTAPAITTNAQSITVQCDGSGNTTALNAWLASHGGSVSTDNCGGVTWTNNYAAANFVASCGSAGSVEVIFTATDACGNASSTTAVFTIEDTAKPVFTGTLPANVTVSCPSEIPVTAVLAATDNCTAAGSISIT</sequence>
<accession>A0A5M6C982</accession>
<feature type="chain" id="PRO_5024337131" description="HYR-like domain-containing protein" evidence="1">
    <location>
        <begin position="39"/>
        <end position="2467"/>
    </location>
</feature>
<dbReference type="Pfam" id="PF23237">
    <property type="entry name" value="HYR_4C"/>
    <property type="match status" value="3"/>
</dbReference>
<name>A0A5M6C982_9FLAO</name>
<proteinExistence type="predicted"/>
<evidence type="ECO:0000259" key="2">
    <source>
        <dbReference type="Pfam" id="PF23237"/>
    </source>
</evidence>
<reference evidence="3 4" key="1">
    <citation type="submission" date="2019-09" db="EMBL/GenBank/DDBJ databases">
        <title>Genome sequence and assembly of Flavobacterium sp.</title>
        <authorList>
            <person name="Chhetri G."/>
        </authorList>
    </citation>
    <scope>NUCLEOTIDE SEQUENCE [LARGE SCALE GENOMIC DNA]</scope>
    <source>
        <strain evidence="3 4">SNL9</strain>
    </source>
</reference>
<evidence type="ECO:0000313" key="4">
    <source>
        <dbReference type="Proteomes" id="UP000325141"/>
    </source>
</evidence>
<dbReference type="InterPro" id="IPR013783">
    <property type="entry name" value="Ig-like_fold"/>
</dbReference>
<protein>
    <recommendedName>
        <fullName evidence="2">HYR-like domain-containing protein</fullName>
    </recommendedName>
</protein>
<feature type="domain" description="HYR-like" evidence="2">
    <location>
        <begin position="2266"/>
        <end position="2332"/>
    </location>
</feature>
<feature type="signal peptide" evidence="1">
    <location>
        <begin position="1"/>
        <end position="38"/>
    </location>
</feature>
<dbReference type="InterPro" id="IPR057078">
    <property type="entry name" value="HYR-4C"/>
</dbReference>
<feature type="domain" description="HYR-like" evidence="2">
    <location>
        <begin position="1846"/>
        <end position="1912"/>
    </location>
</feature>
<keyword evidence="4" id="KW-1185">Reference proteome</keyword>
<keyword evidence="1" id="KW-0732">Signal</keyword>
<dbReference type="EMBL" id="VWSG01000018">
    <property type="protein sequence ID" value="KAA5531706.1"/>
    <property type="molecule type" value="Genomic_DNA"/>
</dbReference>
<comment type="caution">
    <text evidence="3">The sequence shown here is derived from an EMBL/GenBank/DDBJ whole genome shotgun (WGS) entry which is preliminary data.</text>
</comment>
<evidence type="ECO:0000256" key="1">
    <source>
        <dbReference type="SAM" id="SignalP"/>
    </source>
</evidence>
<feature type="domain" description="HYR-like" evidence="2">
    <location>
        <begin position="1686"/>
        <end position="1753"/>
    </location>
</feature>
<feature type="non-terminal residue" evidence="3">
    <location>
        <position position="2467"/>
    </location>
</feature>
<organism evidence="3 4">
    <name type="scientific">Paenimyroides baculatum</name>
    <dbReference type="NCBI Taxonomy" id="2608000"/>
    <lineage>
        <taxon>Bacteria</taxon>
        <taxon>Pseudomonadati</taxon>
        <taxon>Bacteroidota</taxon>
        <taxon>Flavobacteriia</taxon>
        <taxon>Flavobacteriales</taxon>
        <taxon>Flavobacteriaceae</taxon>
        <taxon>Paenimyroides</taxon>
    </lineage>
</organism>
<gene>
    <name evidence="3" type="ORF">F0460_15355</name>
</gene>